<sequence>MINIASRIWDSKGQLLPISFAEKPVKDVAFVIVNRDRRDLTDYLCAQILAFSNESNLTFDLYVVDIGSQPEGRSPYTTIEYEDTHFRGKCYAHNVGIRQAAVAANYRYYWVMMNDLRFDGQPLAMTRMVKLMEEHPELGLMSPTNVGVGKEYPGACPQIGQDFRKVAVCEYLSLMVRGEVLREVGFLNPDFRYCWGAIHELSYKIYSTGKWALAYCDIVQFEHLGGTTYGKTKNVVSRQEYEDSARKFAANYFLEHYGRDWDEKFTKALPQDVTQREVYTFHRNYFESVFPPEEVKYMHPIPVGQSLEGQIEALNPWYYPLRIAGIEVVPGIGSRESAEGLRSRVQYMGKIWIDLVKERYDFHGKSLLDIASNCGYWSSKYVQLGASRFLGVEGRLDTVRQGQLFWEQNRILPQGDWEFIHGNVCDLETWDKIRRRGPFDFTLCCGILYHIPNYENLLEFLRSMTREAILVDTRVEEEEKYIQEPGGWKFDGIAETSYKKVPSLKRLVSVLEGLGFKLEELTIPDPVPIGLLHLDDYSQKRRVTLLGRLDI</sequence>
<organism evidence="1 2">
    <name type="scientific">Geobacter argillaceus</name>
    <dbReference type="NCBI Taxonomy" id="345631"/>
    <lineage>
        <taxon>Bacteria</taxon>
        <taxon>Pseudomonadati</taxon>
        <taxon>Thermodesulfobacteriota</taxon>
        <taxon>Desulfuromonadia</taxon>
        <taxon>Geobacterales</taxon>
        <taxon>Geobacteraceae</taxon>
        <taxon>Geobacter</taxon>
    </lineage>
</organism>
<proteinExistence type="predicted"/>
<dbReference type="Proteomes" id="UP000319449">
    <property type="component" value="Unassembled WGS sequence"/>
</dbReference>
<dbReference type="GO" id="GO:0016740">
    <property type="term" value="F:transferase activity"/>
    <property type="evidence" value="ECO:0007669"/>
    <property type="project" value="UniProtKB-KW"/>
</dbReference>
<dbReference type="SUPFAM" id="SSF53448">
    <property type="entry name" value="Nucleotide-diphospho-sugar transferases"/>
    <property type="match status" value="1"/>
</dbReference>
<keyword evidence="1" id="KW-0808">Transferase</keyword>
<dbReference type="AlphaFoldDB" id="A0A562WRL7"/>
<dbReference type="Gene3D" id="3.40.50.150">
    <property type="entry name" value="Vaccinia Virus protein VP39"/>
    <property type="match status" value="1"/>
</dbReference>
<gene>
    <name evidence="1" type="ORF">JN12_00459</name>
</gene>
<comment type="caution">
    <text evidence="1">The sequence shown here is derived from an EMBL/GenBank/DDBJ whole genome shotgun (WGS) entry which is preliminary data.</text>
</comment>
<dbReference type="RefSeq" id="WP_145017679.1">
    <property type="nucleotide sequence ID" value="NZ_VLLN01000002.1"/>
</dbReference>
<protein>
    <submittedName>
        <fullName evidence="1">GT2 family glycosyltransferase</fullName>
    </submittedName>
</protein>
<keyword evidence="2" id="KW-1185">Reference proteome</keyword>
<evidence type="ECO:0000313" key="2">
    <source>
        <dbReference type="Proteomes" id="UP000319449"/>
    </source>
</evidence>
<evidence type="ECO:0000313" key="1">
    <source>
        <dbReference type="EMBL" id="TWJ33048.1"/>
    </source>
</evidence>
<dbReference type="EMBL" id="VLLN01000002">
    <property type="protein sequence ID" value="TWJ33048.1"/>
    <property type="molecule type" value="Genomic_DNA"/>
</dbReference>
<accession>A0A562WRL7</accession>
<dbReference type="InterPro" id="IPR029044">
    <property type="entry name" value="Nucleotide-diphossugar_trans"/>
</dbReference>
<dbReference type="InterPro" id="IPR029063">
    <property type="entry name" value="SAM-dependent_MTases_sf"/>
</dbReference>
<reference evidence="1 2" key="1">
    <citation type="submission" date="2019-07" db="EMBL/GenBank/DDBJ databases">
        <title>Genomic Encyclopedia of Archaeal and Bacterial Type Strains, Phase II (KMG-II): from individual species to whole genera.</title>
        <authorList>
            <person name="Goeker M."/>
        </authorList>
    </citation>
    <scope>NUCLEOTIDE SEQUENCE [LARGE SCALE GENOMIC DNA]</scope>
    <source>
        <strain evidence="1 2">ATCC BAA-1139</strain>
    </source>
</reference>
<dbReference type="SUPFAM" id="SSF53335">
    <property type="entry name" value="S-adenosyl-L-methionine-dependent methyltransferases"/>
    <property type="match status" value="1"/>
</dbReference>
<name>A0A562WRL7_9BACT</name>
<dbReference type="OrthoDB" id="9765084at2"/>
<dbReference type="Gene3D" id="3.90.550.10">
    <property type="entry name" value="Spore Coat Polysaccharide Biosynthesis Protein SpsA, Chain A"/>
    <property type="match status" value="1"/>
</dbReference>